<feature type="transmembrane region" description="Helical" evidence="1">
    <location>
        <begin position="51"/>
        <end position="67"/>
    </location>
</feature>
<protein>
    <submittedName>
        <fullName evidence="3">MYXO-CTERM domain-containing protein</fullName>
    </submittedName>
</protein>
<evidence type="ECO:0000313" key="4">
    <source>
        <dbReference type="Proteomes" id="UP000549616"/>
    </source>
</evidence>
<dbReference type="RefSeq" id="WP_179772673.1">
    <property type="nucleotide sequence ID" value="NZ_JACCFK010000001.1"/>
</dbReference>
<comment type="caution">
    <text evidence="3">The sequence shown here is derived from an EMBL/GenBank/DDBJ whole genome shotgun (WGS) entry which is preliminary data.</text>
</comment>
<dbReference type="Proteomes" id="UP000549616">
    <property type="component" value="Unassembled WGS sequence"/>
</dbReference>
<keyword evidence="2" id="KW-0732">Signal</keyword>
<dbReference type="EMBL" id="JACCFK010000001">
    <property type="protein sequence ID" value="NYI88438.1"/>
    <property type="molecule type" value="Genomic_DNA"/>
</dbReference>
<gene>
    <name evidence="3" type="ORF">HNR02_001761</name>
</gene>
<name>A0A853B085_9PSEU</name>
<evidence type="ECO:0000256" key="1">
    <source>
        <dbReference type="SAM" id="Phobius"/>
    </source>
</evidence>
<proteinExistence type="predicted"/>
<dbReference type="NCBIfam" id="NF041742">
    <property type="entry name" value="WGxxGxxG_fam"/>
    <property type="match status" value="1"/>
</dbReference>
<dbReference type="NCBIfam" id="NF038039">
    <property type="entry name" value="WGxxGxxG-CTERM"/>
    <property type="match status" value="1"/>
</dbReference>
<evidence type="ECO:0000256" key="2">
    <source>
        <dbReference type="SAM" id="SignalP"/>
    </source>
</evidence>
<keyword evidence="1" id="KW-0812">Transmembrane</keyword>
<sequence length="86" mass="9372">MSNRFKRLIAALASALVLPMTVGSVASADQVAGPVLAQENQQQQVDTDSDWEWIGLFGLLGLLGLIPRRRRHEVRNAEGVRHGGQP</sequence>
<keyword evidence="1" id="KW-0472">Membrane</keyword>
<organism evidence="3 4">
    <name type="scientific">Amycolatopsis endophytica</name>
    <dbReference type="NCBI Taxonomy" id="860233"/>
    <lineage>
        <taxon>Bacteria</taxon>
        <taxon>Bacillati</taxon>
        <taxon>Actinomycetota</taxon>
        <taxon>Actinomycetes</taxon>
        <taxon>Pseudonocardiales</taxon>
        <taxon>Pseudonocardiaceae</taxon>
        <taxon>Amycolatopsis</taxon>
    </lineage>
</organism>
<keyword evidence="4" id="KW-1185">Reference proteome</keyword>
<dbReference type="AlphaFoldDB" id="A0A853B085"/>
<accession>A0A853B085</accession>
<reference evidence="3 4" key="1">
    <citation type="submission" date="2020-07" db="EMBL/GenBank/DDBJ databases">
        <title>Sequencing the genomes of 1000 actinobacteria strains.</title>
        <authorList>
            <person name="Klenk H.-P."/>
        </authorList>
    </citation>
    <scope>NUCLEOTIDE SEQUENCE [LARGE SCALE GENOMIC DNA]</scope>
    <source>
        <strain evidence="3 4">DSM 104006</strain>
    </source>
</reference>
<evidence type="ECO:0000313" key="3">
    <source>
        <dbReference type="EMBL" id="NYI88438.1"/>
    </source>
</evidence>
<keyword evidence="1" id="KW-1133">Transmembrane helix</keyword>
<feature type="signal peptide" evidence="2">
    <location>
        <begin position="1"/>
        <end position="28"/>
    </location>
</feature>
<feature type="chain" id="PRO_5032911386" evidence="2">
    <location>
        <begin position="29"/>
        <end position="86"/>
    </location>
</feature>